<name>A0ACB7VH27_DIOAL</name>
<proteinExistence type="predicted"/>
<reference evidence="2" key="1">
    <citation type="journal article" date="2022" name="Nat. Commun.">
        <title>Chromosome evolution and the genetic basis of agronomically important traits in greater yam.</title>
        <authorList>
            <person name="Bredeson J.V."/>
            <person name="Lyons J.B."/>
            <person name="Oniyinde I.O."/>
            <person name="Okereke N.R."/>
            <person name="Kolade O."/>
            <person name="Nnabue I."/>
            <person name="Nwadili C.O."/>
            <person name="Hribova E."/>
            <person name="Parker M."/>
            <person name="Nwogha J."/>
            <person name="Shu S."/>
            <person name="Carlson J."/>
            <person name="Kariba R."/>
            <person name="Muthemba S."/>
            <person name="Knop K."/>
            <person name="Barton G.J."/>
            <person name="Sherwood A.V."/>
            <person name="Lopez-Montes A."/>
            <person name="Asiedu R."/>
            <person name="Jamnadass R."/>
            <person name="Muchugi A."/>
            <person name="Goodstein D."/>
            <person name="Egesi C.N."/>
            <person name="Featherston J."/>
            <person name="Asfaw A."/>
            <person name="Simpson G.G."/>
            <person name="Dolezel J."/>
            <person name="Hendre P.S."/>
            <person name="Van Deynze A."/>
            <person name="Kumar P.L."/>
            <person name="Obidiegwu J.E."/>
            <person name="Bhattacharjee R."/>
            <person name="Rokhsar D.S."/>
        </authorList>
    </citation>
    <scope>NUCLEOTIDE SEQUENCE [LARGE SCALE GENOMIC DNA]</scope>
    <source>
        <strain evidence="2">cv. TDa95/00328</strain>
    </source>
</reference>
<gene>
    <name evidence="1" type="ORF">IHE45_08G014200</name>
</gene>
<dbReference type="Proteomes" id="UP000827976">
    <property type="component" value="Chromosome 8"/>
</dbReference>
<protein>
    <submittedName>
        <fullName evidence="1">Autophagy-related protein 101</fullName>
    </submittedName>
</protein>
<evidence type="ECO:0000313" key="1">
    <source>
        <dbReference type="EMBL" id="KAH7673544.1"/>
    </source>
</evidence>
<organism evidence="1 2">
    <name type="scientific">Dioscorea alata</name>
    <name type="common">Purple yam</name>
    <dbReference type="NCBI Taxonomy" id="55571"/>
    <lineage>
        <taxon>Eukaryota</taxon>
        <taxon>Viridiplantae</taxon>
        <taxon>Streptophyta</taxon>
        <taxon>Embryophyta</taxon>
        <taxon>Tracheophyta</taxon>
        <taxon>Spermatophyta</taxon>
        <taxon>Magnoliopsida</taxon>
        <taxon>Liliopsida</taxon>
        <taxon>Dioscoreales</taxon>
        <taxon>Dioscoreaceae</taxon>
        <taxon>Dioscorea</taxon>
    </lineage>
</organism>
<comment type="caution">
    <text evidence="1">The sequence shown here is derived from an EMBL/GenBank/DDBJ whole genome shotgun (WGS) entry which is preliminary data.</text>
</comment>
<sequence>MSCQTWQLDELEVEPLEIREVLRCIVHTIMFHRVLGLVRPKDTDSELFEITYVKCGDEELERKIEEKIDQLIIWIEKHPNKKISICLSFFEIKNKHTKWFNKPDRVYWEHWYINLQLVNSRTVRTFHLTEQTTKLEEASSKRDALESALREVMFQIIRFANEKSNHVPSVPSSHESVSFPFDITIPSSSDFSFGWSADVFKRMLQTGHPNLLN</sequence>
<evidence type="ECO:0000313" key="2">
    <source>
        <dbReference type="Proteomes" id="UP000827976"/>
    </source>
</evidence>
<keyword evidence="2" id="KW-1185">Reference proteome</keyword>
<accession>A0ACB7VH27</accession>
<dbReference type="EMBL" id="CM037018">
    <property type="protein sequence ID" value="KAH7673544.1"/>
    <property type="molecule type" value="Genomic_DNA"/>
</dbReference>